<organism evidence="1 2">
    <name type="scientific">Candidatus Tanganyikabacteria bacterium</name>
    <dbReference type="NCBI Taxonomy" id="2961651"/>
    <lineage>
        <taxon>Bacteria</taxon>
        <taxon>Bacillati</taxon>
        <taxon>Candidatus Sericytochromatia</taxon>
        <taxon>Candidatus Tanganyikabacteria</taxon>
    </lineage>
</organism>
<gene>
    <name evidence="1" type="ORF">FJZ00_07055</name>
</gene>
<dbReference type="Proteomes" id="UP000703893">
    <property type="component" value="Unassembled WGS sequence"/>
</dbReference>
<proteinExistence type="predicted"/>
<reference evidence="1 2" key="1">
    <citation type="submission" date="2019-03" db="EMBL/GenBank/DDBJ databases">
        <title>Lake Tanganyika Metagenome-Assembled Genomes (MAGs).</title>
        <authorList>
            <person name="Tran P."/>
        </authorList>
    </citation>
    <scope>NUCLEOTIDE SEQUENCE [LARGE SCALE GENOMIC DNA]</scope>
    <source>
        <strain evidence="1">K_DeepCast_65m_m2_236</strain>
    </source>
</reference>
<sequence length="129" mass="13944">KIDFPDGSRVSPIELVNRVVMSQPAPVPKGPLDQHEVVRAIVKGTRKGKKVTLIEDLHVSGMPAWGIGLEVDTGSPPAVAVQMLGAGEITATGVCPPETCVPVKPYFDRLLERRMRVKSVEQPGWIPES</sequence>
<dbReference type="Gene3D" id="3.40.50.720">
    <property type="entry name" value="NAD(P)-binding Rossmann-like Domain"/>
    <property type="match status" value="1"/>
</dbReference>
<dbReference type="AlphaFoldDB" id="A0A938BN21"/>
<comment type="caution">
    <text evidence="1">The sequence shown here is derived from an EMBL/GenBank/DDBJ whole genome shotgun (WGS) entry which is preliminary data.</text>
</comment>
<protein>
    <recommendedName>
        <fullName evidence="3">Saccharopine dehydrogenase-like C-terminal domain-containing protein</fullName>
    </recommendedName>
</protein>
<name>A0A938BN21_9BACT</name>
<evidence type="ECO:0000313" key="2">
    <source>
        <dbReference type="Proteomes" id="UP000703893"/>
    </source>
</evidence>
<dbReference type="EMBL" id="VGJX01000367">
    <property type="protein sequence ID" value="MBM3274893.1"/>
    <property type="molecule type" value="Genomic_DNA"/>
</dbReference>
<feature type="non-terminal residue" evidence="1">
    <location>
        <position position="1"/>
    </location>
</feature>
<accession>A0A938BN21</accession>
<evidence type="ECO:0008006" key="3">
    <source>
        <dbReference type="Google" id="ProtNLM"/>
    </source>
</evidence>
<evidence type="ECO:0000313" key="1">
    <source>
        <dbReference type="EMBL" id="MBM3274893.1"/>
    </source>
</evidence>